<dbReference type="Gene3D" id="1.10.238.10">
    <property type="entry name" value="EF-hand"/>
    <property type="match status" value="1"/>
</dbReference>
<comment type="caution">
    <text evidence="3">The sequence shown here is derived from an EMBL/GenBank/DDBJ whole genome shotgun (WGS) entry which is preliminary data.</text>
</comment>
<dbReference type="SMART" id="SM00054">
    <property type="entry name" value="EFh"/>
    <property type="match status" value="2"/>
</dbReference>
<keyword evidence="1" id="KW-0106">Calcium</keyword>
<evidence type="ECO:0000313" key="4">
    <source>
        <dbReference type="Proteomes" id="UP000276133"/>
    </source>
</evidence>
<dbReference type="Pfam" id="PF13499">
    <property type="entry name" value="EF-hand_7"/>
    <property type="match status" value="1"/>
</dbReference>
<proteinExistence type="predicted"/>
<feature type="domain" description="EF-hand" evidence="2">
    <location>
        <begin position="49"/>
        <end position="77"/>
    </location>
</feature>
<dbReference type="Proteomes" id="UP000276133">
    <property type="component" value="Unassembled WGS sequence"/>
</dbReference>
<accession>A0A3M7REL7</accession>
<organism evidence="3 4">
    <name type="scientific">Brachionus plicatilis</name>
    <name type="common">Marine rotifer</name>
    <name type="synonym">Brachionus muelleri</name>
    <dbReference type="NCBI Taxonomy" id="10195"/>
    <lineage>
        <taxon>Eukaryota</taxon>
        <taxon>Metazoa</taxon>
        <taxon>Spiralia</taxon>
        <taxon>Gnathifera</taxon>
        <taxon>Rotifera</taxon>
        <taxon>Eurotatoria</taxon>
        <taxon>Monogononta</taxon>
        <taxon>Pseudotrocha</taxon>
        <taxon>Ploima</taxon>
        <taxon>Brachionidae</taxon>
        <taxon>Brachionus</taxon>
    </lineage>
</organism>
<dbReference type="AlphaFoldDB" id="A0A3M7REL7"/>
<evidence type="ECO:0000256" key="1">
    <source>
        <dbReference type="ARBA" id="ARBA00022837"/>
    </source>
</evidence>
<dbReference type="InterPro" id="IPR002048">
    <property type="entry name" value="EF_hand_dom"/>
</dbReference>
<dbReference type="CDD" id="cd00051">
    <property type="entry name" value="EFh"/>
    <property type="match status" value="1"/>
</dbReference>
<protein>
    <recommendedName>
        <fullName evidence="2">EF-hand domain-containing protein</fullName>
    </recommendedName>
</protein>
<dbReference type="PROSITE" id="PS00018">
    <property type="entry name" value="EF_HAND_1"/>
    <property type="match status" value="1"/>
</dbReference>
<feature type="domain" description="EF-hand" evidence="2">
    <location>
        <begin position="84"/>
        <end position="114"/>
    </location>
</feature>
<name>A0A3M7REL7_BRAPC</name>
<evidence type="ECO:0000313" key="3">
    <source>
        <dbReference type="EMBL" id="RNA21911.1"/>
    </source>
</evidence>
<dbReference type="InterPro" id="IPR011992">
    <property type="entry name" value="EF-hand-dom_pair"/>
</dbReference>
<dbReference type="PROSITE" id="PS50222">
    <property type="entry name" value="EF_HAND_2"/>
    <property type="match status" value="2"/>
</dbReference>
<dbReference type="EMBL" id="REGN01003564">
    <property type="protein sequence ID" value="RNA21911.1"/>
    <property type="molecule type" value="Genomic_DNA"/>
</dbReference>
<dbReference type="InterPro" id="IPR018247">
    <property type="entry name" value="EF_Hand_1_Ca_BS"/>
</dbReference>
<evidence type="ECO:0000259" key="2">
    <source>
        <dbReference type="PROSITE" id="PS50222"/>
    </source>
</evidence>
<dbReference type="SUPFAM" id="SSF47473">
    <property type="entry name" value="EF-hand"/>
    <property type="match status" value="1"/>
</dbReference>
<keyword evidence="4" id="KW-1185">Reference proteome</keyword>
<dbReference type="OrthoDB" id="10349319at2759"/>
<sequence length="121" mass="13353">MINLKFSKINVHIKNFKSTKKTSMDNLINYGMSALSGNGSEIGGMSPLNVLKQFDRNGDNTITEEDFVIAIESYGLGQVGEYAVKAIFSQLDTNGNGKLELMEAYKAFQTVQQIFNSSQTN</sequence>
<dbReference type="GO" id="GO:0005509">
    <property type="term" value="F:calcium ion binding"/>
    <property type="evidence" value="ECO:0007669"/>
    <property type="project" value="InterPro"/>
</dbReference>
<reference evidence="3 4" key="1">
    <citation type="journal article" date="2018" name="Sci. Rep.">
        <title>Genomic signatures of local adaptation to the degree of environmental predictability in rotifers.</title>
        <authorList>
            <person name="Franch-Gras L."/>
            <person name="Hahn C."/>
            <person name="Garcia-Roger E.M."/>
            <person name="Carmona M.J."/>
            <person name="Serra M."/>
            <person name="Gomez A."/>
        </authorList>
    </citation>
    <scope>NUCLEOTIDE SEQUENCE [LARGE SCALE GENOMIC DNA]</scope>
    <source>
        <strain evidence="3">HYR1</strain>
    </source>
</reference>
<gene>
    <name evidence="3" type="ORF">BpHYR1_012201</name>
</gene>